<dbReference type="Proteomes" id="UP000431826">
    <property type="component" value="Unassembled WGS sequence"/>
</dbReference>
<reference evidence="2 3" key="1">
    <citation type="submission" date="2019-12" db="EMBL/GenBank/DDBJ databases">
        <title>Whole genome shotgun sequence of Streptomyces tubercidicus NBRC 13090.</title>
        <authorList>
            <person name="Ichikawa N."/>
            <person name="Kimura A."/>
            <person name="Kitahashi Y."/>
            <person name="Komaki H."/>
            <person name="Tamura T."/>
        </authorList>
    </citation>
    <scope>NUCLEOTIDE SEQUENCE [LARGE SCALE GENOMIC DNA]</scope>
    <source>
        <strain evidence="2 3">NBRC 13090</strain>
    </source>
</reference>
<dbReference type="AlphaFoldDB" id="A0A640UHW6"/>
<name>A0A640UHW6_9ACTN</name>
<gene>
    <name evidence="2" type="ORF">Stube_03110</name>
</gene>
<dbReference type="Pfam" id="PF12680">
    <property type="entry name" value="SnoaL_2"/>
    <property type="match status" value="1"/>
</dbReference>
<accession>A0A640UHW6</accession>
<dbReference type="InterPro" id="IPR037401">
    <property type="entry name" value="SnoaL-like"/>
</dbReference>
<dbReference type="EMBL" id="BLIR01000001">
    <property type="protein sequence ID" value="GFE35638.1"/>
    <property type="molecule type" value="Genomic_DNA"/>
</dbReference>
<evidence type="ECO:0000313" key="2">
    <source>
        <dbReference type="EMBL" id="GFE35638.1"/>
    </source>
</evidence>
<comment type="caution">
    <text evidence="2">The sequence shown here is derived from an EMBL/GenBank/DDBJ whole genome shotgun (WGS) entry which is preliminary data.</text>
</comment>
<sequence>MSHVDVVRAAFAAYLVQDRTAMDRLLAEDFVFTSPQDDHLDKAAFLAICFPTADRLRHQEILEAVAIDDEQVFVRYAYELKTGERHRNVEVMTVRDDRIAETQVYFGGSFPEG</sequence>
<dbReference type="OrthoDB" id="4945579at2"/>
<dbReference type="RefSeq" id="WP_159742119.1">
    <property type="nucleotide sequence ID" value="NZ_BLIR01000001.1"/>
</dbReference>
<evidence type="ECO:0000313" key="3">
    <source>
        <dbReference type="Proteomes" id="UP000431826"/>
    </source>
</evidence>
<dbReference type="GeneID" id="96281519"/>
<keyword evidence="3" id="KW-1185">Reference proteome</keyword>
<evidence type="ECO:0000259" key="1">
    <source>
        <dbReference type="Pfam" id="PF12680"/>
    </source>
</evidence>
<dbReference type="SUPFAM" id="SSF54427">
    <property type="entry name" value="NTF2-like"/>
    <property type="match status" value="1"/>
</dbReference>
<organism evidence="2 3">
    <name type="scientific">Streptomyces tubercidicus</name>
    <dbReference type="NCBI Taxonomy" id="47759"/>
    <lineage>
        <taxon>Bacteria</taxon>
        <taxon>Bacillati</taxon>
        <taxon>Actinomycetota</taxon>
        <taxon>Actinomycetes</taxon>
        <taxon>Kitasatosporales</taxon>
        <taxon>Streptomycetaceae</taxon>
        <taxon>Streptomyces</taxon>
    </lineage>
</organism>
<dbReference type="InterPro" id="IPR032710">
    <property type="entry name" value="NTF2-like_dom_sf"/>
</dbReference>
<protein>
    <recommendedName>
        <fullName evidence="1">SnoaL-like domain-containing protein</fullName>
    </recommendedName>
</protein>
<dbReference type="Gene3D" id="3.10.450.50">
    <property type="match status" value="1"/>
</dbReference>
<feature type="domain" description="SnoaL-like" evidence="1">
    <location>
        <begin position="7"/>
        <end position="101"/>
    </location>
</feature>
<proteinExistence type="predicted"/>